<dbReference type="OrthoDB" id="1413132at2"/>
<dbReference type="InterPro" id="IPR011051">
    <property type="entry name" value="RmlC_Cupin_sf"/>
</dbReference>
<dbReference type="EMBL" id="FQYU01000001">
    <property type="protein sequence ID" value="SHI59443.1"/>
    <property type="molecule type" value="Genomic_DNA"/>
</dbReference>
<accession>A0A1M6CEU4</accession>
<feature type="domain" description="Cupin type-2" evidence="2">
    <location>
        <begin position="189"/>
        <end position="253"/>
    </location>
</feature>
<name>A0A1M6CEU4_9FLAO</name>
<dbReference type="InterPro" id="IPR013096">
    <property type="entry name" value="Cupin_2"/>
</dbReference>
<reference evidence="4" key="1">
    <citation type="submission" date="2016-11" db="EMBL/GenBank/DDBJ databases">
        <authorList>
            <person name="Varghese N."/>
            <person name="Submissions S."/>
        </authorList>
    </citation>
    <scope>NUCLEOTIDE SEQUENCE [LARGE SCALE GENOMIC DNA]</scope>
    <source>
        <strain evidence="4">DSM 19858</strain>
    </source>
</reference>
<dbReference type="SUPFAM" id="SSF51182">
    <property type="entry name" value="RmlC-like cupins"/>
    <property type="match status" value="2"/>
</dbReference>
<organism evidence="3 4">
    <name type="scientific">Pseudozobellia thermophila</name>
    <dbReference type="NCBI Taxonomy" id="192903"/>
    <lineage>
        <taxon>Bacteria</taxon>
        <taxon>Pseudomonadati</taxon>
        <taxon>Bacteroidota</taxon>
        <taxon>Flavobacteriia</taxon>
        <taxon>Flavobacteriales</taxon>
        <taxon>Flavobacteriaceae</taxon>
        <taxon>Pseudozobellia</taxon>
    </lineage>
</organism>
<gene>
    <name evidence="3" type="ORF">SAMN04488513_101738</name>
</gene>
<dbReference type="CDD" id="cd02208">
    <property type="entry name" value="cupin_RmlC-like"/>
    <property type="match status" value="1"/>
</dbReference>
<dbReference type="STRING" id="192903.SAMN04488513_101738"/>
<dbReference type="GO" id="GO:0046872">
    <property type="term" value="F:metal ion binding"/>
    <property type="evidence" value="ECO:0007669"/>
    <property type="project" value="UniProtKB-KW"/>
</dbReference>
<evidence type="ECO:0000259" key="2">
    <source>
        <dbReference type="Pfam" id="PF07883"/>
    </source>
</evidence>
<dbReference type="Gene3D" id="2.60.120.10">
    <property type="entry name" value="Jelly Rolls"/>
    <property type="match status" value="1"/>
</dbReference>
<keyword evidence="3" id="KW-0378">Hydrolase</keyword>
<feature type="domain" description="Cupin type-2" evidence="2">
    <location>
        <begin position="65"/>
        <end position="130"/>
    </location>
</feature>
<evidence type="ECO:0000256" key="1">
    <source>
        <dbReference type="ARBA" id="ARBA00022723"/>
    </source>
</evidence>
<keyword evidence="4" id="KW-1185">Reference proteome</keyword>
<dbReference type="PANTHER" id="PTHR35848:SF6">
    <property type="entry name" value="CUPIN TYPE-2 DOMAIN-CONTAINING PROTEIN"/>
    <property type="match status" value="1"/>
</dbReference>
<protein>
    <submittedName>
        <fullName evidence="3">(S)-ureidoglycine aminohydrolase</fullName>
    </submittedName>
</protein>
<dbReference type="AlphaFoldDB" id="A0A1M6CEU4"/>
<dbReference type="InterPro" id="IPR014710">
    <property type="entry name" value="RmlC-like_jellyroll"/>
</dbReference>
<evidence type="ECO:0000313" key="4">
    <source>
        <dbReference type="Proteomes" id="UP000184543"/>
    </source>
</evidence>
<evidence type="ECO:0000313" key="3">
    <source>
        <dbReference type="EMBL" id="SHI59443.1"/>
    </source>
</evidence>
<dbReference type="PANTHER" id="PTHR35848">
    <property type="entry name" value="OXALATE-BINDING PROTEIN"/>
    <property type="match status" value="1"/>
</dbReference>
<keyword evidence="1" id="KW-0479">Metal-binding</keyword>
<dbReference type="Pfam" id="PF07883">
    <property type="entry name" value="Cupin_2"/>
    <property type="match status" value="2"/>
</dbReference>
<proteinExistence type="predicted"/>
<sequence length="257" mass="28730">MMKTTISSFIVLFAICSNAQLDPIREGIYKWNDFPVKKSELKEGRSILEGTSPHFEYIEMHATTQKPGATPGPAHANKDIEECLIVREGTMKVTIEGESRILGPEGVILLMPQQMHSVENVGDTDLTYYVLRYRARKAMDIERGRNAGGSLMINADSLTFKPSARGGGVPYFDRPTAMCERFEMHITQLDKKGPSHKPHKHIETEIILMLAGKTKMTIDGKVYQAGPGDFYLAKSGSMHGIENAGDEPCRYFAFKWN</sequence>
<dbReference type="GO" id="GO:0016787">
    <property type="term" value="F:hydrolase activity"/>
    <property type="evidence" value="ECO:0007669"/>
    <property type="project" value="UniProtKB-KW"/>
</dbReference>
<dbReference type="Proteomes" id="UP000184543">
    <property type="component" value="Unassembled WGS sequence"/>
</dbReference>
<dbReference type="InterPro" id="IPR051610">
    <property type="entry name" value="GPI/OXD"/>
</dbReference>